<dbReference type="GO" id="GO:0000155">
    <property type="term" value="F:phosphorelay sensor kinase activity"/>
    <property type="evidence" value="ECO:0007669"/>
    <property type="project" value="InterPro"/>
</dbReference>
<comment type="caution">
    <text evidence="13">The sequence shown here is derived from an EMBL/GenBank/DDBJ whole genome shotgun (WGS) entry which is preliminary data.</text>
</comment>
<evidence type="ECO:0000256" key="9">
    <source>
        <dbReference type="ARBA" id="ARBA00023012"/>
    </source>
</evidence>
<name>A0A9D1I2H4_9FIRM</name>
<dbReference type="Pfam" id="PF00512">
    <property type="entry name" value="HisKA"/>
    <property type="match status" value="1"/>
</dbReference>
<dbReference type="GO" id="GO:0005886">
    <property type="term" value="C:plasma membrane"/>
    <property type="evidence" value="ECO:0007669"/>
    <property type="project" value="TreeGrafter"/>
</dbReference>
<evidence type="ECO:0000256" key="3">
    <source>
        <dbReference type="ARBA" id="ARBA00012438"/>
    </source>
</evidence>
<dbReference type="Gene3D" id="3.30.565.10">
    <property type="entry name" value="Histidine kinase-like ATPase, C-terminal domain"/>
    <property type="match status" value="1"/>
</dbReference>
<evidence type="ECO:0000256" key="5">
    <source>
        <dbReference type="ARBA" id="ARBA00022679"/>
    </source>
</evidence>
<keyword evidence="6 11" id="KW-0812">Transmembrane</keyword>
<evidence type="ECO:0000259" key="12">
    <source>
        <dbReference type="PROSITE" id="PS50109"/>
    </source>
</evidence>
<feature type="transmembrane region" description="Helical" evidence="11">
    <location>
        <begin position="12"/>
        <end position="36"/>
    </location>
</feature>
<keyword evidence="9" id="KW-0902">Two-component regulatory system</keyword>
<evidence type="ECO:0000256" key="11">
    <source>
        <dbReference type="SAM" id="Phobius"/>
    </source>
</evidence>
<keyword evidence="4" id="KW-0597">Phosphoprotein</keyword>
<keyword evidence="8 11" id="KW-1133">Transmembrane helix</keyword>
<keyword evidence="5" id="KW-0808">Transferase</keyword>
<dbReference type="InterPro" id="IPR036890">
    <property type="entry name" value="HATPase_C_sf"/>
</dbReference>
<evidence type="ECO:0000313" key="14">
    <source>
        <dbReference type="Proteomes" id="UP000824090"/>
    </source>
</evidence>
<dbReference type="PANTHER" id="PTHR45528">
    <property type="entry name" value="SENSOR HISTIDINE KINASE CPXA"/>
    <property type="match status" value="1"/>
</dbReference>
<evidence type="ECO:0000256" key="8">
    <source>
        <dbReference type="ARBA" id="ARBA00022989"/>
    </source>
</evidence>
<dbReference type="PROSITE" id="PS50109">
    <property type="entry name" value="HIS_KIN"/>
    <property type="match status" value="1"/>
</dbReference>
<keyword evidence="10 11" id="KW-0472">Membrane</keyword>
<dbReference type="CDD" id="cd00075">
    <property type="entry name" value="HATPase"/>
    <property type="match status" value="1"/>
</dbReference>
<dbReference type="Proteomes" id="UP000824090">
    <property type="component" value="Unassembled WGS sequence"/>
</dbReference>
<dbReference type="FunFam" id="3.30.565.10:FF:000006">
    <property type="entry name" value="Sensor histidine kinase WalK"/>
    <property type="match status" value="1"/>
</dbReference>
<evidence type="ECO:0000256" key="6">
    <source>
        <dbReference type="ARBA" id="ARBA00022692"/>
    </source>
</evidence>
<feature type="domain" description="Histidine kinase" evidence="12">
    <location>
        <begin position="141"/>
        <end position="351"/>
    </location>
</feature>
<evidence type="ECO:0000313" key="13">
    <source>
        <dbReference type="EMBL" id="HIU25983.1"/>
    </source>
</evidence>
<dbReference type="InterPro" id="IPR004358">
    <property type="entry name" value="Sig_transdc_His_kin-like_C"/>
</dbReference>
<dbReference type="SMART" id="SM00387">
    <property type="entry name" value="HATPase_c"/>
    <property type="match status" value="1"/>
</dbReference>
<protein>
    <recommendedName>
        <fullName evidence="3">histidine kinase</fullName>
        <ecNumber evidence="3">2.7.13.3</ecNumber>
    </recommendedName>
</protein>
<dbReference type="InterPro" id="IPR003594">
    <property type="entry name" value="HATPase_dom"/>
</dbReference>
<dbReference type="PANTHER" id="PTHR45528:SF11">
    <property type="entry name" value="HISTIDINE KINASE"/>
    <property type="match status" value="1"/>
</dbReference>
<dbReference type="InterPro" id="IPR003661">
    <property type="entry name" value="HisK_dim/P_dom"/>
</dbReference>
<dbReference type="SUPFAM" id="SSF55874">
    <property type="entry name" value="ATPase domain of HSP90 chaperone/DNA topoisomerase II/histidine kinase"/>
    <property type="match status" value="1"/>
</dbReference>
<proteinExistence type="predicted"/>
<evidence type="ECO:0000256" key="2">
    <source>
        <dbReference type="ARBA" id="ARBA00004141"/>
    </source>
</evidence>
<gene>
    <name evidence="13" type="ORF">IAC50_05760</name>
</gene>
<accession>A0A9D1I2H4</accession>
<dbReference type="InterPro" id="IPR005467">
    <property type="entry name" value="His_kinase_dom"/>
</dbReference>
<reference evidence="13" key="1">
    <citation type="submission" date="2020-10" db="EMBL/GenBank/DDBJ databases">
        <authorList>
            <person name="Gilroy R."/>
        </authorList>
    </citation>
    <scope>NUCLEOTIDE SEQUENCE</scope>
    <source>
        <strain evidence="13">ChiHcec3-6078</strain>
    </source>
</reference>
<dbReference type="PRINTS" id="PR00344">
    <property type="entry name" value="BCTRLSENSOR"/>
</dbReference>
<dbReference type="EMBL" id="DVMP01000105">
    <property type="protein sequence ID" value="HIU25983.1"/>
    <property type="molecule type" value="Genomic_DNA"/>
</dbReference>
<dbReference type="Pfam" id="PF02518">
    <property type="entry name" value="HATPase_c"/>
    <property type="match status" value="1"/>
</dbReference>
<evidence type="ECO:0000256" key="7">
    <source>
        <dbReference type="ARBA" id="ARBA00022777"/>
    </source>
</evidence>
<dbReference type="Gene3D" id="1.10.287.130">
    <property type="match status" value="1"/>
</dbReference>
<comment type="subcellular location">
    <subcellularLocation>
        <location evidence="2">Membrane</location>
        <topology evidence="2">Multi-pass membrane protein</topology>
    </subcellularLocation>
</comment>
<evidence type="ECO:0000256" key="1">
    <source>
        <dbReference type="ARBA" id="ARBA00000085"/>
    </source>
</evidence>
<dbReference type="SMART" id="SM00388">
    <property type="entry name" value="HisKA"/>
    <property type="match status" value="1"/>
</dbReference>
<dbReference type="CDD" id="cd00082">
    <property type="entry name" value="HisKA"/>
    <property type="match status" value="1"/>
</dbReference>
<feature type="transmembrane region" description="Helical" evidence="11">
    <location>
        <begin position="56"/>
        <end position="76"/>
    </location>
</feature>
<reference evidence="13" key="2">
    <citation type="journal article" date="2021" name="PeerJ">
        <title>Extensive microbial diversity within the chicken gut microbiome revealed by metagenomics and culture.</title>
        <authorList>
            <person name="Gilroy R."/>
            <person name="Ravi A."/>
            <person name="Getino M."/>
            <person name="Pursley I."/>
            <person name="Horton D.L."/>
            <person name="Alikhan N.F."/>
            <person name="Baker D."/>
            <person name="Gharbi K."/>
            <person name="Hall N."/>
            <person name="Watson M."/>
            <person name="Adriaenssens E.M."/>
            <person name="Foster-Nyarko E."/>
            <person name="Jarju S."/>
            <person name="Secka A."/>
            <person name="Antonio M."/>
            <person name="Oren A."/>
            <person name="Chaudhuri R.R."/>
            <person name="La Ragione R."/>
            <person name="Hildebrand F."/>
            <person name="Pallen M.J."/>
        </authorList>
    </citation>
    <scope>NUCLEOTIDE SEQUENCE</scope>
    <source>
        <strain evidence="13">ChiHcec3-6078</strain>
    </source>
</reference>
<dbReference type="InterPro" id="IPR050398">
    <property type="entry name" value="HssS/ArlS-like"/>
</dbReference>
<evidence type="ECO:0000256" key="4">
    <source>
        <dbReference type="ARBA" id="ARBA00022553"/>
    </source>
</evidence>
<evidence type="ECO:0000256" key="10">
    <source>
        <dbReference type="ARBA" id="ARBA00023136"/>
    </source>
</evidence>
<organism evidence="13 14">
    <name type="scientific">Candidatus Allocopromorpha excrementigallinarum</name>
    <dbReference type="NCBI Taxonomy" id="2840742"/>
    <lineage>
        <taxon>Bacteria</taxon>
        <taxon>Bacillati</taxon>
        <taxon>Bacillota</taxon>
        <taxon>Clostridia</taxon>
        <taxon>Eubacteriales</taxon>
        <taxon>Eubacteriaceae</taxon>
        <taxon>Eubacteriaceae incertae sedis</taxon>
        <taxon>Candidatus Allocopromorpha</taxon>
    </lineage>
</organism>
<dbReference type="AlphaFoldDB" id="A0A9D1I2H4"/>
<dbReference type="InterPro" id="IPR036097">
    <property type="entry name" value="HisK_dim/P_sf"/>
</dbReference>
<sequence>MKKIERKEQLALTIFISMFVFAITAVAAVLSLILVYFMLRFELLESVDGRLRLSDLFLAVPVSCTIIGVLLTMLTGKVSLKPLNRLILQLNRLGKGDFKARLKFGKPISKLSGFRGIENSFNAAAEELEHTEMLRNDFINNFSHEFKTPIVSIAGFAKLLRLGNLTEEQKQEALTVIEEESLRLSYMASSVLDLTKVENRTILTDVSRFNLSEQLRSSVLLFIDNWTQKNLTMELEFDEHMITANEELLKQLWLNLLDNAIKFSRERGTVSITIQEGESEITVAISDYGEEIPPESLSRIFNKFYQSDESHSSKGSGIGLTIAKKVVDLHNGTILAESGRGKTTFTVTLPK</sequence>
<dbReference type="EC" id="2.7.13.3" evidence="3"/>
<dbReference type="SUPFAM" id="SSF47384">
    <property type="entry name" value="Homodimeric domain of signal transducing histidine kinase"/>
    <property type="match status" value="1"/>
</dbReference>
<comment type="catalytic activity">
    <reaction evidence="1">
        <text>ATP + protein L-histidine = ADP + protein N-phospho-L-histidine.</text>
        <dbReference type="EC" id="2.7.13.3"/>
    </reaction>
</comment>
<keyword evidence="7 13" id="KW-0418">Kinase</keyword>